<dbReference type="AlphaFoldDB" id="A0AAV9N6M0"/>
<evidence type="ECO:0000256" key="4">
    <source>
        <dbReference type="ARBA" id="ARBA00023136"/>
    </source>
</evidence>
<evidence type="ECO:0000313" key="8">
    <source>
        <dbReference type="Proteomes" id="UP001358417"/>
    </source>
</evidence>
<keyword evidence="2 5" id="KW-0812">Transmembrane</keyword>
<sequence length="311" mass="35568">MAHHELKLLRSTFAPWRQGLHVRRRPHSRFSSTKPGQGLKNADDPDFVSIVDAPPKLVSTRKRNTKLGIAILAVIPFTAFVLGTWQVQRLDWKTKLVARFEDRLVRPPLPLPPRIDPEVINEFDYRRVYATGRLLHEKEMLIGPRTQDGNDGYLVITPLQREGASTILINRGWISKDKKYQQDRDPSSLPRGEVTINGLLREPWKKNYFTPDNKPADGKFYFPDVHEMAALSGAEPVWIEETMKPNLLVSYDREAKGIPIGRAAEVNLRNNHLQYIVTWYVFEIAFLSVSISSSTLSHHSLGIHFPLQPLL</sequence>
<dbReference type="PANTHER" id="PTHR23427:SF2">
    <property type="entry name" value="SURFEIT LOCUS PROTEIN 1"/>
    <property type="match status" value="1"/>
</dbReference>
<evidence type="ECO:0000256" key="1">
    <source>
        <dbReference type="ARBA" id="ARBA00004370"/>
    </source>
</evidence>
<keyword evidence="3 5" id="KW-1133">Transmembrane helix</keyword>
<evidence type="ECO:0000256" key="3">
    <source>
        <dbReference type="ARBA" id="ARBA00022989"/>
    </source>
</evidence>
<dbReference type="EMBL" id="JAVRRD010000020">
    <property type="protein sequence ID" value="KAK5048986.1"/>
    <property type="molecule type" value="Genomic_DNA"/>
</dbReference>
<comment type="subcellular location">
    <subcellularLocation>
        <location evidence="1">Membrane</location>
    </subcellularLocation>
    <subcellularLocation>
        <location evidence="5">Mitochondrion inner membrane</location>
        <topology evidence="5">Multi-pass membrane protein</topology>
    </subcellularLocation>
</comment>
<dbReference type="Proteomes" id="UP001358417">
    <property type="component" value="Unassembled WGS sequence"/>
</dbReference>
<accession>A0AAV9N6M0</accession>
<keyword evidence="5" id="KW-0496">Mitochondrion</keyword>
<protein>
    <recommendedName>
        <fullName evidence="5">SURF1-like protein</fullName>
    </recommendedName>
</protein>
<dbReference type="GO" id="GO:0033617">
    <property type="term" value="P:mitochondrial respiratory chain complex IV assembly"/>
    <property type="evidence" value="ECO:0007669"/>
    <property type="project" value="TreeGrafter"/>
</dbReference>
<dbReference type="RefSeq" id="XP_064704191.1">
    <property type="nucleotide sequence ID" value="XM_064848977.1"/>
</dbReference>
<comment type="caution">
    <text evidence="7">The sequence shown here is derived from an EMBL/GenBank/DDBJ whole genome shotgun (WGS) entry which is preliminary data.</text>
</comment>
<dbReference type="GO" id="GO:0005743">
    <property type="term" value="C:mitochondrial inner membrane"/>
    <property type="evidence" value="ECO:0007669"/>
    <property type="project" value="UniProtKB-SubCell"/>
</dbReference>
<dbReference type="PROSITE" id="PS50895">
    <property type="entry name" value="SURF1"/>
    <property type="match status" value="1"/>
</dbReference>
<dbReference type="InterPro" id="IPR002994">
    <property type="entry name" value="Surf1/Shy1"/>
</dbReference>
<evidence type="ECO:0000256" key="6">
    <source>
        <dbReference type="SAM" id="MobiDB-lite"/>
    </source>
</evidence>
<evidence type="ECO:0000256" key="5">
    <source>
        <dbReference type="RuleBase" id="RU363076"/>
    </source>
</evidence>
<feature type="region of interest" description="Disordered" evidence="6">
    <location>
        <begin position="24"/>
        <end position="45"/>
    </location>
</feature>
<evidence type="ECO:0000313" key="7">
    <source>
        <dbReference type="EMBL" id="KAK5048986.1"/>
    </source>
</evidence>
<dbReference type="CDD" id="cd06662">
    <property type="entry name" value="SURF1"/>
    <property type="match status" value="1"/>
</dbReference>
<dbReference type="PANTHER" id="PTHR23427">
    <property type="entry name" value="SURFEIT LOCUS PROTEIN"/>
    <property type="match status" value="1"/>
</dbReference>
<comment type="similarity">
    <text evidence="5">Belongs to the SURF1 family.</text>
</comment>
<feature type="transmembrane region" description="Helical" evidence="5">
    <location>
        <begin position="67"/>
        <end position="85"/>
    </location>
</feature>
<proteinExistence type="inferred from homology"/>
<keyword evidence="4 5" id="KW-0472">Membrane</keyword>
<gene>
    <name evidence="7" type="ORF">LTR84_005408</name>
</gene>
<dbReference type="Pfam" id="PF02104">
    <property type="entry name" value="SURF1"/>
    <property type="match status" value="1"/>
</dbReference>
<reference evidence="7 8" key="1">
    <citation type="submission" date="2023-08" db="EMBL/GenBank/DDBJ databases">
        <title>Black Yeasts Isolated from many extreme environments.</title>
        <authorList>
            <person name="Coleine C."/>
            <person name="Stajich J.E."/>
            <person name="Selbmann L."/>
        </authorList>
    </citation>
    <scope>NUCLEOTIDE SEQUENCE [LARGE SCALE GENOMIC DNA]</scope>
    <source>
        <strain evidence="7 8">CCFEE 5792</strain>
    </source>
</reference>
<dbReference type="GeneID" id="89973585"/>
<keyword evidence="8" id="KW-1185">Reference proteome</keyword>
<name>A0AAV9N6M0_9EURO</name>
<dbReference type="InterPro" id="IPR045214">
    <property type="entry name" value="Surf1/Surf4"/>
</dbReference>
<evidence type="ECO:0000256" key="2">
    <source>
        <dbReference type="ARBA" id="ARBA00022692"/>
    </source>
</evidence>
<comment type="function">
    <text evidence="5">Probably involved in the biogenesis of the COX complex.</text>
</comment>
<comment type="caution">
    <text evidence="5">Lacks conserved residue(s) required for the propagation of feature annotation.</text>
</comment>
<keyword evidence="5" id="KW-0999">Mitochondrion inner membrane</keyword>
<organism evidence="7 8">
    <name type="scientific">Exophiala bonariae</name>
    <dbReference type="NCBI Taxonomy" id="1690606"/>
    <lineage>
        <taxon>Eukaryota</taxon>
        <taxon>Fungi</taxon>
        <taxon>Dikarya</taxon>
        <taxon>Ascomycota</taxon>
        <taxon>Pezizomycotina</taxon>
        <taxon>Eurotiomycetes</taxon>
        <taxon>Chaetothyriomycetidae</taxon>
        <taxon>Chaetothyriales</taxon>
        <taxon>Herpotrichiellaceae</taxon>
        <taxon>Exophiala</taxon>
    </lineage>
</organism>